<sequence length="421" mass="47340">MASSVDTTVSGNSDSDPNEDKLVKFQFAEEEYKLDIFENDKNLPSVVRFEDKAGELVPGLKIYAKAPALFYTKVKKKQASARTICKDKTGGYLEVGQTIYIPEDYEGMFEEVPSDFSRAPCYRTIGQLAESLPKKFFTRSNIKAIRVSTNDDGEQQYLERNIPAGSVLTTHSIFTAKWQTEAQTGIFKKKHTQFTTYEVKYLKCITSTDHKEVLIPLEHKGKFNALFEPGKYDDHPVYSMKDILSELTLPVKVRLLYGKAPSVPCIFTGMFIIHSAAVEESIIASTILNKRNILFEMPVNTNCCVRTASNVDECSDLDTYKDGVRLCTKYSHVYSTMIKLSPKMDTNLAVIKHMPTSRTDKKVESHNDLKELDIGNISFNDAPQDQLMESPDSDSLRSDDQSPISNGYILTLTEDISQSLA</sequence>
<evidence type="ECO:0000313" key="4">
    <source>
        <dbReference type="EMBL" id="KAK6188667.1"/>
    </source>
</evidence>
<keyword evidence="1" id="KW-0597">Phosphoprotein</keyword>
<accession>A0AAN8QCU8</accession>
<keyword evidence="5" id="KW-1185">Reference proteome</keyword>
<evidence type="ECO:0000313" key="5">
    <source>
        <dbReference type="Proteomes" id="UP001347796"/>
    </source>
</evidence>
<reference evidence="4 5" key="1">
    <citation type="submission" date="2024-01" db="EMBL/GenBank/DDBJ databases">
        <title>The genome of the rayed Mediterranean limpet Patella caerulea (Linnaeus, 1758).</title>
        <authorList>
            <person name="Anh-Thu Weber A."/>
            <person name="Halstead-Nussloch G."/>
        </authorList>
    </citation>
    <scope>NUCLEOTIDE SEQUENCE [LARGE SCALE GENOMIC DNA]</scope>
    <source>
        <strain evidence="4">AATW-2023a</strain>
        <tissue evidence="4">Whole specimen</tissue>
    </source>
</reference>
<dbReference type="Pfam" id="PF12736">
    <property type="entry name" value="CABIT"/>
    <property type="match status" value="1"/>
</dbReference>
<dbReference type="PANTHER" id="PTHR14454">
    <property type="entry name" value="GRB2-ASSOCIATED AND REGULATOR OF MAPK PROTEIN FAMILY MEMBER"/>
    <property type="match status" value="1"/>
</dbReference>
<dbReference type="InterPro" id="IPR025946">
    <property type="entry name" value="CABIT_dom"/>
</dbReference>
<comment type="caution">
    <text evidence="4">The sequence shown here is derived from an EMBL/GenBank/DDBJ whole genome shotgun (WGS) entry which is preliminary data.</text>
</comment>
<evidence type="ECO:0000259" key="3">
    <source>
        <dbReference type="Pfam" id="PF12736"/>
    </source>
</evidence>
<dbReference type="Proteomes" id="UP001347796">
    <property type="component" value="Unassembled WGS sequence"/>
</dbReference>
<dbReference type="EMBL" id="JAZGQO010000003">
    <property type="protein sequence ID" value="KAK6188667.1"/>
    <property type="molecule type" value="Genomic_DNA"/>
</dbReference>
<dbReference type="AlphaFoldDB" id="A0AAN8QCU8"/>
<gene>
    <name evidence="4" type="ORF">SNE40_004800</name>
</gene>
<organism evidence="4 5">
    <name type="scientific">Patella caerulea</name>
    <name type="common">Rayed Mediterranean limpet</name>
    <dbReference type="NCBI Taxonomy" id="87958"/>
    <lineage>
        <taxon>Eukaryota</taxon>
        <taxon>Metazoa</taxon>
        <taxon>Spiralia</taxon>
        <taxon>Lophotrochozoa</taxon>
        <taxon>Mollusca</taxon>
        <taxon>Gastropoda</taxon>
        <taxon>Patellogastropoda</taxon>
        <taxon>Patelloidea</taxon>
        <taxon>Patellidae</taxon>
        <taxon>Patella</taxon>
    </lineage>
</organism>
<feature type="region of interest" description="Disordered" evidence="2">
    <location>
        <begin position="380"/>
        <end position="404"/>
    </location>
</feature>
<name>A0AAN8QCU8_PATCE</name>
<evidence type="ECO:0000256" key="2">
    <source>
        <dbReference type="SAM" id="MobiDB-lite"/>
    </source>
</evidence>
<feature type="domain" description="CABIT" evidence="3">
    <location>
        <begin position="72"/>
        <end position="295"/>
    </location>
</feature>
<proteinExistence type="predicted"/>
<evidence type="ECO:0000256" key="1">
    <source>
        <dbReference type="ARBA" id="ARBA00022553"/>
    </source>
</evidence>
<protein>
    <recommendedName>
        <fullName evidence="3">CABIT domain-containing protein</fullName>
    </recommendedName>
</protein>
<dbReference type="InterPro" id="IPR052281">
    <property type="entry name" value="GAREM"/>
</dbReference>
<dbReference type="PANTHER" id="PTHR14454:SF11">
    <property type="entry name" value="SERRANO, ISOFORM F"/>
    <property type="match status" value="1"/>
</dbReference>